<evidence type="ECO:0000313" key="1">
    <source>
        <dbReference type="EMBL" id="EGZ22148.1"/>
    </source>
</evidence>
<organism evidence="1 2">
    <name type="scientific">Phytophthora sojae (strain P6497)</name>
    <name type="common">Soybean stem and root rot agent</name>
    <name type="synonym">Phytophthora megasperma f. sp. glycines</name>
    <dbReference type="NCBI Taxonomy" id="1094619"/>
    <lineage>
        <taxon>Eukaryota</taxon>
        <taxon>Sar</taxon>
        <taxon>Stramenopiles</taxon>
        <taxon>Oomycota</taxon>
        <taxon>Peronosporomycetes</taxon>
        <taxon>Peronosporales</taxon>
        <taxon>Peronosporaceae</taxon>
        <taxon>Phytophthora</taxon>
    </lineage>
</organism>
<keyword evidence="2" id="KW-1185">Reference proteome</keyword>
<dbReference type="Proteomes" id="UP000002640">
    <property type="component" value="Unassembled WGS sequence"/>
</dbReference>
<protein>
    <submittedName>
        <fullName evidence="1">Uncharacterized protein</fullName>
    </submittedName>
</protein>
<dbReference type="GeneID" id="20641758"/>
<dbReference type="AlphaFoldDB" id="G4ZCC0"/>
<reference evidence="1 2" key="1">
    <citation type="journal article" date="2006" name="Science">
        <title>Phytophthora genome sequences uncover evolutionary origins and mechanisms of pathogenesis.</title>
        <authorList>
            <person name="Tyler B.M."/>
            <person name="Tripathy S."/>
            <person name="Zhang X."/>
            <person name="Dehal P."/>
            <person name="Jiang R.H."/>
            <person name="Aerts A."/>
            <person name="Arredondo F.D."/>
            <person name="Baxter L."/>
            <person name="Bensasson D."/>
            <person name="Beynon J.L."/>
            <person name="Chapman J."/>
            <person name="Damasceno C.M."/>
            <person name="Dorrance A.E."/>
            <person name="Dou D."/>
            <person name="Dickerman A.W."/>
            <person name="Dubchak I.L."/>
            <person name="Garbelotto M."/>
            <person name="Gijzen M."/>
            <person name="Gordon S.G."/>
            <person name="Govers F."/>
            <person name="Grunwald N.J."/>
            <person name="Huang W."/>
            <person name="Ivors K.L."/>
            <person name="Jones R.W."/>
            <person name="Kamoun S."/>
            <person name="Krampis K."/>
            <person name="Lamour K.H."/>
            <person name="Lee M.K."/>
            <person name="McDonald W.H."/>
            <person name="Medina M."/>
            <person name="Meijer H.J."/>
            <person name="Nordberg E.K."/>
            <person name="Maclean D.J."/>
            <person name="Ospina-Giraldo M.D."/>
            <person name="Morris P.F."/>
            <person name="Phuntumart V."/>
            <person name="Putnam N.H."/>
            <person name="Rash S."/>
            <person name="Rose J.K."/>
            <person name="Sakihama Y."/>
            <person name="Salamov A.A."/>
            <person name="Savidor A."/>
            <person name="Scheuring C.F."/>
            <person name="Smith B.M."/>
            <person name="Sobral B.W."/>
            <person name="Terry A."/>
            <person name="Torto-Alalibo T.A."/>
            <person name="Win J."/>
            <person name="Xu Z."/>
            <person name="Zhang H."/>
            <person name="Grigoriev I.V."/>
            <person name="Rokhsar D.S."/>
            <person name="Boore J.L."/>
        </authorList>
    </citation>
    <scope>NUCLEOTIDE SEQUENCE [LARGE SCALE GENOMIC DNA]</scope>
    <source>
        <strain evidence="1 2">P6497</strain>
    </source>
</reference>
<dbReference type="KEGG" id="psoj:PHYSODRAFT_299574"/>
<sequence>MTLFSQRLCARLGTMMFLLPNSLVAGYLVVGTPTGFAAGTTGGGDAKPVYHYRPTVIIHRKLFKAFNLVRDDAIQCPVCHAKAKPVTCGFYNCAWKVEGVRAADGFSVISTWRDAGEERYHRCDVGGSLGCIEWKSLLVVVKSRFASDAAKLVSERAVASKDNHWSMSVFVFWRDEHERGLKGVLEVHSSDLPQQDARVSGLIWILDYDILPVAARDGVSRQVVTPAPASRSPDG</sequence>
<evidence type="ECO:0000313" key="2">
    <source>
        <dbReference type="Proteomes" id="UP000002640"/>
    </source>
</evidence>
<gene>
    <name evidence="1" type="ORF">PHYSODRAFT_299574</name>
</gene>
<dbReference type="InParanoid" id="G4ZCC0"/>
<name>G4ZCC0_PHYSP</name>
<accession>G4ZCC0</accession>
<dbReference type="RefSeq" id="XP_009524865.1">
    <property type="nucleotide sequence ID" value="XM_009526570.1"/>
</dbReference>
<dbReference type="EMBL" id="JH159153">
    <property type="protein sequence ID" value="EGZ22148.1"/>
    <property type="molecule type" value="Genomic_DNA"/>
</dbReference>
<proteinExistence type="predicted"/>